<dbReference type="InterPro" id="IPR036047">
    <property type="entry name" value="F-box-like_dom_sf"/>
</dbReference>
<feature type="domain" description="DUF7595" evidence="2">
    <location>
        <begin position="132"/>
        <end position="439"/>
    </location>
</feature>
<evidence type="ECO:0000256" key="1">
    <source>
        <dbReference type="SAM" id="MobiDB-lite"/>
    </source>
</evidence>
<dbReference type="EMBL" id="OZ075125">
    <property type="protein sequence ID" value="CAL4934902.1"/>
    <property type="molecule type" value="Genomic_DNA"/>
</dbReference>
<dbReference type="CDD" id="cd09917">
    <property type="entry name" value="F-box_SF"/>
    <property type="match status" value="1"/>
</dbReference>
<protein>
    <recommendedName>
        <fullName evidence="2">DUF7595 domain-containing protein</fullName>
    </recommendedName>
</protein>
<feature type="compositionally biased region" description="Basic residues" evidence="1">
    <location>
        <begin position="1"/>
        <end position="10"/>
    </location>
</feature>
<dbReference type="Pfam" id="PF24523">
    <property type="entry name" value="DUF7595"/>
    <property type="match status" value="1"/>
</dbReference>
<evidence type="ECO:0000259" key="2">
    <source>
        <dbReference type="Pfam" id="PF24523"/>
    </source>
</evidence>
<evidence type="ECO:0000313" key="3">
    <source>
        <dbReference type="EMBL" id="CAL4934902.1"/>
    </source>
</evidence>
<reference evidence="3 4" key="2">
    <citation type="submission" date="2024-10" db="EMBL/GenBank/DDBJ databases">
        <authorList>
            <person name="Ryan C."/>
        </authorList>
    </citation>
    <scope>NUCLEOTIDE SEQUENCE [LARGE SCALE GENOMIC DNA]</scope>
</reference>
<dbReference type="InterPro" id="IPR056016">
    <property type="entry name" value="DUF7595"/>
</dbReference>
<proteinExistence type="predicted"/>
<gene>
    <name evidence="3" type="ORF">URODEC1_LOCUS28961</name>
</gene>
<accession>A0ABC8XXT2</accession>
<keyword evidence="4" id="KW-1185">Reference proteome</keyword>
<dbReference type="SUPFAM" id="SSF81383">
    <property type="entry name" value="F-box domain"/>
    <property type="match status" value="1"/>
</dbReference>
<dbReference type="AlphaFoldDB" id="A0ABC8XXT2"/>
<dbReference type="PANTHER" id="PTHR35828">
    <property type="entry name" value="OS08G0203800 PROTEIN-RELATED"/>
    <property type="match status" value="1"/>
</dbReference>
<name>A0ABC8XXT2_9POAL</name>
<dbReference type="PANTHER" id="PTHR35828:SF22">
    <property type="entry name" value="OS10G0103633 PROTEIN"/>
    <property type="match status" value="1"/>
</dbReference>
<sequence>MPPRNRRRLSTTRPSEARAARPPAPPLSSDILLEIVARSDAVTLFRCAATCKLLRRDILNPAFIRRVCHEPGAIVPPRVLGFLDLGKEKPRPPVAFSLAHPATPAAASFSEKHLAPLLARNGAAKLVDRVVVPLTSRNGLVFLVRGIDESSRRYSMAVYDPLAGKLTDFLSAPDIDLGSGRSTFTHVLLTAADGIGCSFLVVAAEFPSGSRSIKVQTLSADAADGEWSAATSVGHCRSRGSTLQKDSTAVVVGGVIHWLMEGGADANKGPSILTYDVRTAMAGSIEIPTAATDGLSVFHRDIDLAASPDGRSLSLLVADKLVISVWVLSSGSGSSTGGGWARHAVIDAEASVRSVMPEVWGSSVADMVCFARSWSLAKSGAVLLQRPFTNMFYFISESDEEGLVLVDVETKEMRKVTMKKNALPYEVDLESRLSAMKTF</sequence>
<reference evidence="4" key="1">
    <citation type="submission" date="2024-06" db="EMBL/GenBank/DDBJ databases">
        <authorList>
            <person name="Ryan C."/>
        </authorList>
    </citation>
    <scope>NUCLEOTIDE SEQUENCE [LARGE SCALE GENOMIC DNA]</scope>
</reference>
<dbReference type="Proteomes" id="UP001497457">
    <property type="component" value="Chromosome 15b"/>
</dbReference>
<feature type="region of interest" description="Disordered" evidence="1">
    <location>
        <begin position="1"/>
        <end position="24"/>
    </location>
</feature>
<organism evidence="3 4">
    <name type="scientific">Urochloa decumbens</name>
    <dbReference type="NCBI Taxonomy" id="240449"/>
    <lineage>
        <taxon>Eukaryota</taxon>
        <taxon>Viridiplantae</taxon>
        <taxon>Streptophyta</taxon>
        <taxon>Embryophyta</taxon>
        <taxon>Tracheophyta</taxon>
        <taxon>Spermatophyta</taxon>
        <taxon>Magnoliopsida</taxon>
        <taxon>Liliopsida</taxon>
        <taxon>Poales</taxon>
        <taxon>Poaceae</taxon>
        <taxon>PACMAD clade</taxon>
        <taxon>Panicoideae</taxon>
        <taxon>Panicodae</taxon>
        <taxon>Paniceae</taxon>
        <taxon>Melinidinae</taxon>
        <taxon>Urochloa</taxon>
    </lineage>
</organism>
<evidence type="ECO:0000313" key="4">
    <source>
        <dbReference type="Proteomes" id="UP001497457"/>
    </source>
</evidence>